<dbReference type="FunFam" id="1.10.1200.10:FF:000007">
    <property type="entry name" value="Probable polyketide synthase pks17"/>
    <property type="match status" value="1"/>
</dbReference>
<evidence type="ECO:0000256" key="3">
    <source>
        <dbReference type="ARBA" id="ARBA00022679"/>
    </source>
</evidence>
<dbReference type="AlphaFoldDB" id="A0A0D8B6J1"/>
<keyword evidence="1" id="KW-0596">Phosphopantetheine</keyword>
<evidence type="ECO:0000313" key="6">
    <source>
        <dbReference type="Proteomes" id="UP000032545"/>
    </source>
</evidence>
<dbReference type="PANTHER" id="PTHR43775">
    <property type="entry name" value="FATTY ACID SYNTHASE"/>
    <property type="match status" value="1"/>
</dbReference>
<dbReference type="SMART" id="SM01294">
    <property type="entry name" value="PKS_PP_betabranch"/>
    <property type="match status" value="1"/>
</dbReference>
<comment type="caution">
    <text evidence="5">The sequence shown here is derived from an EMBL/GenBank/DDBJ whole genome shotgun (WGS) entry which is preliminary data.</text>
</comment>
<dbReference type="GO" id="GO:0031177">
    <property type="term" value="F:phosphopantetheine binding"/>
    <property type="evidence" value="ECO:0007669"/>
    <property type="project" value="InterPro"/>
</dbReference>
<proteinExistence type="predicted"/>
<dbReference type="PANTHER" id="PTHR43775:SF51">
    <property type="entry name" value="INACTIVE PHENOLPHTHIOCEROL SYNTHESIS POLYKETIDE SYNTHASE TYPE I PKS1-RELATED"/>
    <property type="match status" value="1"/>
</dbReference>
<dbReference type="RefSeq" id="WP_044888374.1">
    <property type="nucleotide sequence ID" value="NZ_JYFN01000085.1"/>
</dbReference>
<dbReference type="InterPro" id="IPR006162">
    <property type="entry name" value="Ppantetheine_attach_site"/>
</dbReference>
<reference evidence="6" key="1">
    <citation type="submission" date="2015-02" db="EMBL/GenBank/DDBJ databases">
        <title>Draft Genome of Frankia sp. CpI1-S.</title>
        <authorList>
            <person name="Oshone R.T."/>
            <person name="Ngom M."/>
            <person name="Ghodhbane-Gtari F."/>
            <person name="Gtari M."/>
            <person name="Morris K."/>
            <person name="Thomas K."/>
            <person name="Sen A."/>
            <person name="Tisa L.S."/>
        </authorList>
    </citation>
    <scope>NUCLEOTIDE SEQUENCE [LARGE SCALE GENOMIC DNA]</scope>
    <source>
        <strain evidence="6">CpI1-S</strain>
    </source>
</reference>
<dbReference type="Gene3D" id="1.10.1200.10">
    <property type="entry name" value="ACP-like"/>
    <property type="match status" value="1"/>
</dbReference>
<dbReference type="InterPro" id="IPR001031">
    <property type="entry name" value="Thioesterase"/>
</dbReference>
<dbReference type="SUPFAM" id="SSF53474">
    <property type="entry name" value="alpha/beta-Hydrolases"/>
    <property type="match status" value="1"/>
</dbReference>
<dbReference type="SMART" id="SM00824">
    <property type="entry name" value="PKS_TE"/>
    <property type="match status" value="1"/>
</dbReference>
<dbReference type="GO" id="GO:0004312">
    <property type="term" value="F:fatty acid synthase activity"/>
    <property type="evidence" value="ECO:0007669"/>
    <property type="project" value="TreeGrafter"/>
</dbReference>
<dbReference type="Proteomes" id="UP000032545">
    <property type="component" value="Unassembled WGS sequence"/>
</dbReference>
<dbReference type="EMBL" id="JYFN01000085">
    <property type="protein sequence ID" value="KJE19786.1"/>
    <property type="molecule type" value="Genomic_DNA"/>
</dbReference>
<dbReference type="InterPro" id="IPR009081">
    <property type="entry name" value="PP-bd_ACP"/>
</dbReference>
<reference evidence="5 6" key="2">
    <citation type="journal article" date="2016" name="Genome Announc.">
        <title>Permanent Draft Genome Sequences for Two Variants of Frankia sp. Strain CpI1, the First Frankia Strain Isolated from Root Nodules of Comptonia peregrina.</title>
        <authorList>
            <person name="Oshone R."/>
            <person name="Hurst S.G.IV."/>
            <person name="Abebe-Akele F."/>
            <person name="Simpson S."/>
            <person name="Morris K."/>
            <person name="Thomas W.K."/>
            <person name="Tisa L.S."/>
        </authorList>
    </citation>
    <scope>NUCLEOTIDE SEQUENCE [LARGE SCALE GENOMIC DNA]</scope>
    <source>
        <strain evidence="6">CpI1-S</strain>
    </source>
</reference>
<evidence type="ECO:0000256" key="1">
    <source>
        <dbReference type="ARBA" id="ARBA00022450"/>
    </source>
</evidence>
<evidence type="ECO:0000313" key="5">
    <source>
        <dbReference type="EMBL" id="KJE19786.1"/>
    </source>
</evidence>
<dbReference type="PATRIC" id="fig|1502723.3.peg.6742"/>
<dbReference type="InterPro" id="IPR020806">
    <property type="entry name" value="PKS_PP-bd"/>
</dbReference>
<dbReference type="SMART" id="SM00823">
    <property type="entry name" value="PKS_PP"/>
    <property type="match status" value="1"/>
</dbReference>
<evidence type="ECO:0000259" key="4">
    <source>
        <dbReference type="PROSITE" id="PS50075"/>
    </source>
</evidence>
<keyword evidence="6" id="KW-1185">Reference proteome</keyword>
<dbReference type="PROSITE" id="PS50075">
    <property type="entry name" value="CARRIER"/>
    <property type="match status" value="1"/>
</dbReference>
<sequence>SGLRSLAPADGLALFDAAGTLHQPLLVPAALDVATISRRAATDGVPPLLRGLVRPGRRGAAQGAAASRADAAALRGRLAAAPDEQRESILLEHVRQEVAAVLGHRDVGTVEAERDFGELGLDSLTAVELRNRLNTATGLRLPATLTFDHPSAAALAAYLAEQLAKILAAAPAGGGASTAAGGPAAGRPTAIGPQEGPLSELYQALCARDNFAAAAQLLVVASALRPVFGAADSARHAVPTLQLAEGPKLTEGPELTEGPARHRLICFPAMSAISGPHEYARLGTLLRGERDVFVLPSPGYDESDHVPIDEPTYIEMHVREVTRLVGDEPFVLVGRSMGGVVAHAVAAELENAGITPSGLVLVDSYPPESATREGMADWWLTAMITGMLDRVDRYQMVWSDASLTTMGAYVRVFNGWQAKPVAAPTLLIRAADPLRRTIIDPADPDGWQAYWTTPHTTVDVPGEHFSILEEHSPTTVAAIRQFIDSLA</sequence>
<protein>
    <submittedName>
        <fullName evidence="5">Thioesterase of type I polyketide synthase or non-ribosomal peptide synthase like protein</fullName>
    </submittedName>
</protein>
<dbReference type="Pfam" id="PF00975">
    <property type="entry name" value="Thioesterase"/>
    <property type="match status" value="1"/>
</dbReference>
<organism evidence="5 6">
    <name type="scientific">Frankia torreyi</name>
    <dbReference type="NCBI Taxonomy" id="1856"/>
    <lineage>
        <taxon>Bacteria</taxon>
        <taxon>Bacillati</taxon>
        <taxon>Actinomycetota</taxon>
        <taxon>Actinomycetes</taxon>
        <taxon>Frankiales</taxon>
        <taxon>Frankiaceae</taxon>
        <taxon>Frankia</taxon>
    </lineage>
</organism>
<dbReference type="OrthoDB" id="3218394at2"/>
<dbReference type="InterPro" id="IPR029058">
    <property type="entry name" value="AB_hydrolase_fold"/>
</dbReference>
<dbReference type="InterPro" id="IPR050091">
    <property type="entry name" value="PKS_NRPS_Biosynth_Enz"/>
</dbReference>
<dbReference type="InterPro" id="IPR036736">
    <property type="entry name" value="ACP-like_sf"/>
</dbReference>
<dbReference type="GO" id="GO:0006633">
    <property type="term" value="P:fatty acid biosynthetic process"/>
    <property type="evidence" value="ECO:0007669"/>
    <property type="project" value="TreeGrafter"/>
</dbReference>
<keyword evidence="3" id="KW-0808">Transferase</keyword>
<evidence type="ECO:0000256" key="2">
    <source>
        <dbReference type="ARBA" id="ARBA00022553"/>
    </source>
</evidence>
<keyword evidence="2" id="KW-0597">Phosphoprotein</keyword>
<gene>
    <name evidence="5" type="ORF">FF36_05947</name>
</gene>
<dbReference type="PROSITE" id="PS00012">
    <property type="entry name" value="PHOSPHOPANTETHEINE"/>
    <property type="match status" value="1"/>
</dbReference>
<feature type="non-terminal residue" evidence="5">
    <location>
        <position position="1"/>
    </location>
</feature>
<accession>A0A0D8B6J1</accession>
<dbReference type="Pfam" id="PF00550">
    <property type="entry name" value="PP-binding"/>
    <property type="match status" value="1"/>
</dbReference>
<dbReference type="InterPro" id="IPR020802">
    <property type="entry name" value="TesA-like"/>
</dbReference>
<name>A0A0D8B6J1_9ACTN</name>
<dbReference type="Gene3D" id="3.40.50.1820">
    <property type="entry name" value="alpha/beta hydrolase"/>
    <property type="match status" value="1"/>
</dbReference>
<feature type="domain" description="Carrier" evidence="4">
    <location>
        <begin position="88"/>
        <end position="163"/>
    </location>
</feature>